<dbReference type="Proteomes" id="UP001500936">
    <property type="component" value="Unassembled WGS sequence"/>
</dbReference>
<dbReference type="EMBL" id="BAABHB010000001">
    <property type="protein sequence ID" value="GAA4395323.1"/>
    <property type="molecule type" value="Genomic_DNA"/>
</dbReference>
<feature type="chain" id="PRO_5045943031" description="Outer membrane protein beta-barrel domain-containing protein" evidence="1">
    <location>
        <begin position="21"/>
        <end position="277"/>
    </location>
</feature>
<protein>
    <recommendedName>
        <fullName evidence="4">Outer membrane protein beta-barrel domain-containing protein</fullName>
    </recommendedName>
</protein>
<dbReference type="PROSITE" id="PS51257">
    <property type="entry name" value="PROKAR_LIPOPROTEIN"/>
    <property type="match status" value="1"/>
</dbReference>
<feature type="signal peptide" evidence="1">
    <location>
        <begin position="1"/>
        <end position="20"/>
    </location>
</feature>
<evidence type="ECO:0000256" key="1">
    <source>
        <dbReference type="SAM" id="SignalP"/>
    </source>
</evidence>
<proteinExistence type="predicted"/>
<evidence type="ECO:0000313" key="3">
    <source>
        <dbReference type="Proteomes" id="UP001500936"/>
    </source>
</evidence>
<keyword evidence="3" id="KW-1185">Reference proteome</keyword>
<sequence length="277" mass="29757">MKVFTCACVLAISISIGCFGQNGTQESPVYVKVSGFYGLLTPGTERYTMASFNSANTVFEVGKKRLGAGPRAGVGIGYIINDFINVGIDADLLFGSELTAANSSNTTTNRYTQQSTTNYRVLTITPNITFKALSQPGYYIYNRIGVGVGMLLTYETAITTVTTLPAANAGNYLRVSEMKAPPAVGFQTALGVQFRVSDKLRGFVEMAAIILAFKPTELSDTKNLKNDSNFDKLNIFKFADFGTYNTVEAAASRTVTLPSRTVPVNSIGPGAGLVFRF</sequence>
<keyword evidence="1" id="KW-0732">Signal</keyword>
<name>A0ABP8JSB7_9BACT</name>
<evidence type="ECO:0000313" key="2">
    <source>
        <dbReference type="EMBL" id="GAA4395323.1"/>
    </source>
</evidence>
<gene>
    <name evidence="2" type="ORF">GCM10023187_02070</name>
</gene>
<comment type="caution">
    <text evidence="2">The sequence shown here is derived from an EMBL/GenBank/DDBJ whole genome shotgun (WGS) entry which is preliminary data.</text>
</comment>
<dbReference type="RefSeq" id="WP_345263046.1">
    <property type="nucleotide sequence ID" value="NZ_BAABHB010000001.1"/>
</dbReference>
<reference evidence="3" key="1">
    <citation type="journal article" date="2019" name="Int. J. Syst. Evol. Microbiol.">
        <title>The Global Catalogue of Microorganisms (GCM) 10K type strain sequencing project: providing services to taxonomists for standard genome sequencing and annotation.</title>
        <authorList>
            <consortium name="The Broad Institute Genomics Platform"/>
            <consortium name="The Broad Institute Genome Sequencing Center for Infectious Disease"/>
            <person name="Wu L."/>
            <person name="Ma J."/>
        </authorList>
    </citation>
    <scope>NUCLEOTIDE SEQUENCE [LARGE SCALE GENOMIC DNA]</scope>
    <source>
        <strain evidence="3">JCM 17925</strain>
    </source>
</reference>
<organism evidence="2 3">
    <name type="scientific">Nibrella viscosa</name>
    <dbReference type="NCBI Taxonomy" id="1084524"/>
    <lineage>
        <taxon>Bacteria</taxon>
        <taxon>Pseudomonadati</taxon>
        <taxon>Bacteroidota</taxon>
        <taxon>Cytophagia</taxon>
        <taxon>Cytophagales</taxon>
        <taxon>Spirosomataceae</taxon>
        <taxon>Nibrella</taxon>
    </lineage>
</organism>
<accession>A0ABP8JSB7</accession>
<evidence type="ECO:0008006" key="4">
    <source>
        <dbReference type="Google" id="ProtNLM"/>
    </source>
</evidence>